<dbReference type="Proteomes" id="UP000179769">
    <property type="component" value="Unassembled WGS sequence"/>
</dbReference>
<feature type="domain" description="Dienelactone hydrolase" evidence="1">
    <location>
        <begin position="36"/>
        <end position="249"/>
    </location>
</feature>
<dbReference type="InterPro" id="IPR029058">
    <property type="entry name" value="AB_hydrolase_fold"/>
</dbReference>
<keyword evidence="3" id="KW-1185">Reference proteome</keyword>
<dbReference type="InterPro" id="IPR002925">
    <property type="entry name" value="Dienelactn_hydro"/>
</dbReference>
<dbReference type="GO" id="GO:0016787">
    <property type="term" value="F:hydrolase activity"/>
    <property type="evidence" value="ECO:0007669"/>
    <property type="project" value="InterPro"/>
</dbReference>
<organism evidence="2 3">
    <name type="scientific">Parafrankia soli</name>
    <dbReference type="NCBI Taxonomy" id="2599596"/>
    <lineage>
        <taxon>Bacteria</taxon>
        <taxon>Bacillati</taxon>
        <taxon>Actinomycetota</taxon>
        <taxon>Actinomycetes</taxon>
        <taxon>Frankiales</taxon>
        <taxon>Frankiaceae</taxon>
        <taxon>Parafrankia</taxon>
    </lineage>
</organism>
<dbReference type="InterPro" id="IPR051049">
    <property type="entry name" value="Dienelactone_hydrolase-like"/>
</dbReference>
<dbReference type="OrthoDB" id="3208682at2"/>
<comment type="caution">
    <text evidence="2">The sequence shown here is derived from an EMBL/GenBank/DDBJ whole genome shotgun (WGS) entry which is preliminary data.</text>
</comment>
<dbReference type="Gene3D" id="3.40.50.1820">
    <property type="entry name" value="alpha/beta hydrolase"/>
    <property type="match status" value="1"/>
</dbReference>
<gene>
    <name evidence="2" type="ORF">BBK14_03360</name>
</gene>
<evidence type="ECO:0000259" key="1">
    <source>
        <dbReference type="Pfam" id="PF01738"/>
    </source>
</evidence>
<evidence type="ECO:0000313" key="3">
    <source>
        <dbReference type="Proteomes" id="UP000179769"/>
    </source>
</evidence>
<reference evidence="3" key="1">
    <citation type="submission" date="2016-07" db="EMBL/GenBank/DDBJ databases">
        <title>Frankia sp. NRRL B-16219 Genome sequencing.</title>
        <authorList>
            <person name="Ghodhbane-Gtari F."/>
            <person name="Swanson E."/>
            <person name="Gueddou A."/>
            <person name="Louati M."/>
            <person name="Nouioui I."/>
            <person name="Hezbri K."/>
            <person name="Abebe-Akele F."/>
            <person name="Simpson S."/>
            <person name="Morris K."/>
            <person name="Thomas K."/>
            <person name="Gtari M."/>
            <person name="Tisa L.S."/>
        </authorList>
    </citation>
    <scope>NUCLEOTIDE SEQUENCE [LARGE SCALE GENOMIC DNA]</scope>
    <source>
        <strain evidence="3">NRRL B-16219</strain>
    </source>
</reference>
<dbReference type="RefSeq" id="WP_071063551.1">
    <property type="nucleotide sequence ID" value="NZ_MAXA01000213.1"/>
</dbReference>
<accession>A0A1S1Q3S8</accession>
<dbReference type="Pfam" id="PF01738">
    <property type="entry name" value="DLH"/>
    <property type="match status" value="1"/>
</dbReference>
<evidence type="ECO:0000313" key="2">
    <source>
        <dbReference type="EMBL" id="OHV28217.1"/>
    </source>
</evidence>
<protein>
    <submittedName>
        <fullName evidence="2">Carboxymethylenebutenolidase</fullName>
    </submittedName>
</protein>
<dbReference type="EMBL" id="MAXA01000213">
    <property type="protein sequence ID" value="OHV28217.1"/>
    <property type="molecule type" value="Genomic_DNA"/>
</dbReference>
<proteinExistence type="predicted"/>
<dbReference type="SUPFAM" id="SSF53474">
    <property type="entry name" value="alpha/beta-Hydrolases"/>
    <property type="match status" value="1"/>
</dbReference>
<dbReference type="AlphaFoldDB" id="A0A1S1Q3S8"/>
<sequence>MAAMTAETNEQRTRHLRTDVSARGRTPATVIAPAADDPPRGGVVVIQDARGITPYLLSVCDDLAEAGYLTIAPHLYHRDGIAEVDPADSWAGALPQMATLTGAGISADVDDCVGHLADAGFGPGQTAIVGFCMGGTVALFAATRTPLAGAVSFYGGAVSSPAWPGVPALLEVAPSLRGPWLGLYGEEDTMIPMADVTGLRAAAARSGQPTELVSYPGAGHAFHSHDRSAVHRPGPAADAWQRTLTFLDRRVRPS</sequence>
<name>A0A1S1Q3S8_9ACTN</name>
<dbReference type="PANTHER" id="PTHR46623">
    <property type="entry name" value="CARBOXYMETHYLENEBUTENOLIDASE-RELATED"/>
    <property type="match status" value="1"/>
</dbReference>
<dbReference type="PANTHER" id="PTHR46623:SF6">
    <property type="entry name" value="ALPHA_BETA-HYDROLASES SUPERFAMILY PROTEIN"/>
    <property type="match status" value="1"/>
</dbReference>